<gene>
    <name evidence="1" type="ORF">GKC33_04130</name>
</gene>
<reference evidence="1 2" key="1">
    <citation type="submission" date="2019-11" db="EMBL/GenBank/DDBJ databases">
        <title>Draft Genome Sequence of Plant Growth-Promoting Rhizosphere-Associated Bacteria.</title>
        <authorList>
            <person name="Vasilyev I.Y."/>
            <person name="Radchenko V."/>
            <person name="Ilnitskaya E.V."/>
        </authorList>
    </citation>
    <scope>NUCLEOTIDE SEQUENCE [LARGE SCALE GENOMIC DNA]</scope>
    <source>
        <strain evidence="1 2">VRA_01-1sq_f</strain>
    </source>
</reference>
<proteinExistence type="predicted"/>
<dbReference type="EMBL" id="WKKX01000120">
    <property type="protein sequence ID" value="MSE07932.1"/>
    <property type="molecule type" value="Genomic_DNA"/>
</dbReference>
<evidence type="ECO:0000313" key="1">
    <source>
        <dbReference type="EMBL" id="MSE07932.1"/>
    </source>
</evidence>
<dbReference type="AlphaFoldDB" id="A0A7X2SSE2"/>
<name>A0A7X2SSE2_9LACO</name>
<protein>
    <submittedName>
        <fullName evidence="1">TIGR02452 family protein</fullName>
    </submittedName>
</protein>
<accession>A0A7X2SSE2</accession>
<organism evidence="1 2">
    <name type="scientific">Ligilactobacillus salivarius</name>
    <dbReference type="NCBI Taxonomy" id="1624"/>
    <lineage>
        <taxon>Bacteria</taxon>
        <taxon>Bacillati</taxon>
        <taxon>Bacillota</taxon>
        <taxon>Bacilli</taxon>
        <taxon>Lactobacillales</taxon>
        <taxon>Lactobacillaceae</taxon>
        <taxon>Ligilactobacillus</taxon>
    </lineage>
</organism>
<sequence length="86" mass="9876">MNKERLQLLAHKTMNIYQVEMRQLPQTSELIAELPAETEASNQYETKIIVKDENLLYRIFKVPEDKKLGVMSFASPVSIGGNFQYG</sequence>
<evidence type="ECO:0000313" key="2">
    <source>
        <dbReference type="Proteomes" id="UP000467635"/>
    </source>
</evidence>
<feature type="non-terminal residue" evidence="1">
    <location>
        <position position="86"/>
    </location>
</feature>
<dbReference type="Proteomes" id="UP000467635">
    <property type="component" value="Unassembled WGS sequence"/>
</dbReference>
<comment type="caution">
    <text evidence="1">The sequence shown here is derived from an EMBL/GenBank/DDBJ whole genome shotgun (WGS) entry which is preliminary data.</text>
</comment>